<accession>A0A8H5GX16</accession>
<evidence type="ECO:0000313" key="3">
    <source>
        <dbReference type="Proteomes" id="UP000559256"/>
    </source>
</evidence>
<evidence type="ECO:0000313" key="2">
    <source>
        <dbReference type="EMBL" id="KAF5372626.1"/>
    </source>
</evidence>
<dbReference type="Pfam" id="PF14223">
    <property type="entry name" value="Retrotran_gag_2"/>
    <property type="match status" value="1"/>
</dbReference>
<evidence type="ECO:0008006" key="4">
    <source>
        <dbReference type="Google" id="ProtNLM"/>
    </source>
</evidence>
<sequence>MSTVPELTGPNYTLWASKSKSWLQSQGIAYVLNTPRPRDIEISPAPAPTAPAGTTAGAAAGATNEEASPTHFTATATGNTTDWDKDNDKAMGVIKLCVSQAIGMKLEEITTARRMWGTLKDLYGKPGAAEIFQNFKHAMNVEIPRNAHPGAAIDLIKMYLTRINNAGENTAIPLYLQYMIVINKLPADIYGYVIAKETQDDIDAFEDRSLDDLCTQVVNTWEARGGKKPQSANATKITAIKRKGKPPVFEEQQQQHHKGGSSAWRGKGRGCGNWRGRGKRAREQTCQKQQAQTMGPIKLGHSHVIHAAKFFKETPTITVTEPSTKDVCKPFFSESVKPFDGFFSSVQNTFKTA</sequence>
<evidence type="ECO:0000256" key="1">
    <source>
        <dbReference type="SAM" id="MobiDB-lite"/>
    </source>
</evidence>
<comment type="caution">
    <text evidence="2">The sequence shown here is derived from an EMBL/GenBank/DDBJ whole genome shotgun (WGS) entry which is preliminary data.</text>
</comment>
<protein>
    <recommendedName>
        <fullName evidence="4">Gag protein</fullName>
    </recommendedName>
</protein>
<proteinExistence type="predicted"/>
<name>A0A8H5GX16_9AGAR</name>
<keyword evidence="3" id="KW-1185">Reference proteome</keyword>
<feature type="region of interest" description="Disordered" evidence="1">
    <location>
        <begin position="225"/>
        <end position="281"/>
    </location>
</feature>
<organism evidence="2 3">
    <name type="scientific">Tetrapyrgos nigripes</name>
    <dbReference type="NCBI Taxonomy" id="182062"/>
    <lineage>
        <taxon>Eukaryota</taxon>
        <taxon>Fungi</taxon>
        <taxon>Dikarya</taxon>
        <taxon>Basidiomycota</taxon>
        <taxon>Agaricomycotina</taxon>
        <taxon>Agaricomycetes</taxon>
        <taxon>Agaricomycetidae</taxon>
        <taxon>Agaricales</taxon>
        <taxon>Marasmiineae</taxon>
        <taxon>Marasmiaceae</taxon>
        <taxon>Tetrapyrgos</taxon>
    </lineage>
</organism>
<gene>
    <name evidence="2" type="ORF">D9758_005261</name>
</gene>
<dbReference type="EMBL" id="JAACJM010000005">
    <property type="protein sequence ID" value="KAF5372626.1"/>
    <property type="molecule type" value="Genomic_DNA"/>
</dbReference>
<reference evidence="2 3" key="1">
    <citation type="journal article" date="2020" name="ISME J.">
        <title>Uncovering the hidden diversity of litter-decomposition mechanisms in mushroom-forming fungi.</title>
        <authorList>
            <person name="Floudas D."/>
            <person name="Bentzer J."/>
            <person name="Ahren D."/>
            <person name="Johansson T."/>
            <person name="Persson P."/>
            <person name="Tunlid A."/>
        </authorList>
    </citation>
    <scope>NUCLEOTIDE SEQUENCE [LARGE SCALE GENOMIC DNA]</scope>
    <source>
        <strain evidence="2 3">CBS 291.85</strain>
    </source>
</reference>
<feature type="compositionally biased region" description="Low complexity" evidence="1">
    <location>
        <begin position="70"/>
        <end position="80"/>
    </location>
</feature>
<feature type="compositionally biased region" description="Low complexity" evidence="1">
    <location>
        <begin position="50"/>
        <end position="63"/>
    </location>
</feature>
<dbReference type="AlphaFoldDB" id="A0A8H5GX16"/>
<dbReference type="Proteomes" id="UP000559256">
    <property type="component" value="Unassembled WGS sequence"/>
</dbReference>
<feature type="region of interest" description="Disordered" evidence="1">
    <location>
        <begin position="42"/>
        <end position="80"/>
    </location>
</feature>